<keyword evidence="3" id="KW-1185">Reference proteome</keyword>
<reference evidence="2 3" key="1">
    <citation type="journal article" name="Sci. Rep.">
        <title>Genome-scale phylogenetic analyses confirm Olpidium as the closest living zoosporic fungus to the non-flagellated, terrestrial fungi.</title>
        <authorList>
            <person name="Chang Y."/>
            <person name="Rochon D."/>
            <person name="Sekimoto S."/>
            <person name="Wang Y."/>
            <person name="Chovatia M."/>
            <person name="Sandor L."/>
            <person name="Salamov A."/>
            <person name="Grigoriev I.V."/>
            <person name="Stajich J.E."/>
            <person name="Spatafora J.W."/>
        </authorList>
    </citation>
    <scope>NUCLEOTIDE SEQUENCE [LARGE SCALE GENOMIC DNA]</scope>
    <source>
        <strain evidence="2">S191</strain>
    </source>
</reference>
<organism evidence="2 3">
    <name type="scientific">Olpidium bornovanus</name>
    <dbReference type="NCBI Taxonomy" id="278681"/>
    <lineage>
        <taxon>Eukaryota</taxon>
        <taxon>Fungi</taxon>
        <taxon>Fungi incertae sedis</taxon>
        <taxon>Olpidiomycota</taxon>
        <taxon>Olpidiomycotina</taxon>
        <taxon>Olpidiomycetes</taxon>
        <taxon>Olpidiales</taxon>
        <taxon>Olpidiaceae</taxon>
        <taxon>Olpidium</taxon>
    </lineage>
</organism>
<dbReference type="AlphaFoldDB" id="A0A8H8A1U5"/>
<feature type="compositionally biased region" description="Basic and acidic residues" evidence="1">
    <location>
        <begin position="698"/>
        <end position="709"/>
    </location>
</feature>
<name>A0A8H8A1U5_9FUNG</name>
<gene>
    <name evidence="2" type="ORF">BJ554DRAFT_6282</name>
</gene>
<feature type="region of interest" description="Disordered" evidence="1">
    <location>
        <begin position="507"/>
        <end position="531"/>
    </location>
</feature>
<feature type="region of interest" description="Disordered" evidence="1">
    <location>
        <begin position="585"/>
        <end position="635"/>
    </location>
</feature>
<dbReference type="Proteomes" id="UP000673691">
    <property type="component" value="Unassembled WGS sequence"/>
</dbReference>
<feature type="compositionally biased region" description="Low complexity" evidence="1">
    <location>
        <begin position="418"/>
        <end position="448"/>
    </location>
</feature>
<dbReference type="OrthoDB" id="3799035at2759"/>
<feature type="region of interest" description="Disordered" evidence="1">
    <location>
        <begin position="376"/>
        <end position="460"/>
    </location>
</feature>
<feature type="compositionally biased region" description="Polar residues" evidence="1">
    <location>
        <begin position="607"/>
        <end position="616"/>
    </location>
</feature>
<feature type="region of interest" description="Disordered" evidence="1">
    <location>
        <begin position="688"/>
        <end position="731"/>
    </location>
</feature>
<dbReference type="PANTHER" id="PTHR11439">
    <property type="entry name" value="GAG-POL-RELATED RETROTRANSPOSON"/>
    <property type="match status" value="1"/>
</dbReference>
<feature type="compositionally biased region" description="Pro residues" evidence="1">
    <location>
        <begin position="399"/>
        <end position="413"/>
    </location>
</feature>
<evidence type="ECO:0000313" key="2">
    <source>
        <dbReference type="EMBL" id="KAG5463588.1"/>
    </source>
</evidence>
<evidence type="ECO:0000313" key="3">
    <source>
        <dbReference type="Proteomes" id="UP000673691"/>
    </source>
</evidence>
<feature type="compositionally biased region" description="Polar residues" evidence="1">
    <location>
        <begin position="717"/>
        <end position="726"/>
    </location>
</feature>
<sequence>MCLYGFKQSANKWNAHIDKYYKSRGFTCLSANGCVYVLWQPRREGDTPIATNPPSDAGSTTGLPACIAILYVDDITVTGANPRAIELEKAVLSQQFEGAAWSTASFFLRNRILRHPDGGISIDQQHHIEAALRRFGLANPNHVTTPLDELIGTLLYIAGCTHPDISHAMSKLLCFTVDPSTTHMACAERVLRYLKGIKNLGIIYRHATSQTVRRPYTDDDSFGIQAFVDSDWASDAEDRHSQTGYIFTLAGGAVNWRSTKQKCVALSSTEVEYLAASEYARDAVWICRMLSEINVIDAKTAIPVYIDNSGAKTLSDGSNGSSRTKHIEVRAQFVRHTVSERTIELRRVLTASNSADTLTKALARPRYEGCRCPPLATVDTAASPRRRAPSRPPSAARLPSPPPRARTALPPPRTRLCRGAPGRPAPAAALSDAARSPPRSQPPAAAALPQPPRAPAVACRSCAPATAAHPPRNHRVHQRNTVDGDAIETYDHYKRQAVVATKTALFGTDAQGDGDGDGDGDGTNLSQPEERITKEEPGFYLCPVDYLAPGRPLDRCGATPRLSSRYNITTRLPTRSITIATDQNKTVDSVTSPPRAVSPAERRNITRNKTVDSVTSPPRAVSPAKKRNKTRNNTVDRVTTLTRVVSSAGRQIRVPTITPARYKLPLEIDDFVNHEDYPDNVLWKQHAQVKTNSDGSDDNDRGHNRDRGGHHLRSTAKVPTSSSNADESLEDARAARAQRLITFEDEMEEYQDTVRNPQWILLRIDVRKLQGDAHNLYKANKTEFPDPDDPQRIRNWPALKAALRAKFFPVDYEMEQYQTLL</sequence>
<dbReference type="CDD" id="cd09272">
    <property type="entry name" value="RNase_HI_RT_Ty1"/>
    <property type="match status" value="1"/>
</dbReference>
<evidence type="ECO:0008006" key="4">
    <source>
        <dbReference type="Google" id="ProtNLM"/>
    </source>
</evidence>
<dbReference type="PANTHER" id="PTHR11439:SF483">
    <property type="entry name" value="PEPTIDE SYNTHASE GLIP-LIKE, PUTATIVE (AFU_ORTHOLOGUE AFUA_3G12920)-RELATED"/>
    <property type="match status" value="1"/>
</dbReference>
<accession>A0A8H8A1U5</accession>
<comment type="caution">
    <text evidence="2">The sequence shown here is derived from an EMBL/GenBank/DDBJ whole genome shotgun (WGS) entry which is preliminary data.</text>
</comment>
<dbReference type="EMBL" id="JAEFCI010000382">
    <property type="protein sequence ID" value="KAG5463588.1"/>
    <property type="molecule type" value="Genomic_DNA"/>
</dbReference>
<proteinExistence type="predicted"/>
<protein>
    <recommendedName>
        <fullName evidence="4">Reverse transcriptase Ty1/copia-type domain-containing protein</fullName>
    </recommendedName>
</protein>
<evidence type="ECO:0000256" key="1">
    <source>
        <dbReference type="SAM" id="MobiDB-lite"/>
    </source>
</evidence>